<keyword evidence="2" id="KW-1185">Reference proteome</keyword>
<dbReference type="EMBL" id="JBIHMK010000028">
    <property type="protein sequence ID" value="MFH0248578.1"/>
    <property type="molecule type" value="Genomic_DNA"/>
</dbReference>
<organism evidence="1 2">
    <name type="scientific">Streptomyces chitinivorans</name>
    <dbReference type="NCBI Taxonomy" id="1257027"/>
    <lineage>
        <taxon>Bacteria</taxon>
        <taxon>Bacillati</taxon>
        <taxon>Actinomycetota</taxon>
        <taxon>Actinomycetes</taxon>
        <taxon>Kitasatosporales</taxon>
        <taxon>Streptomycetaceae</taxon>
        <taxon>Streptomyces</taxon>
    </lineage>
</organism>
<evidence type="ECO:0000313" key="2">
    <source>
        <dbReference type="Proteomes" id="UP001607069"/>
    </source>
</evidence>
<gene>
    <name evidence="1" type="ORF">ACG5V6_10185</name>
</gene>
<name>A0ABW7HRR6_9ACTN</name>
<evidence type="ECO:0008006" key="3">
    <source>
        <dbReference type="Google" id="ProtNLM"/>
    </source>
</evidence>
<accession>A0ABW7HRR6</accession>
<comment type="caution">
    <text evidence="1">The sequence shown here is derived from an EMBL/GenBank/DDBJ whole genome shotgun (WGS) entry which is preliminary data.</text>
</comment>
<evidence type="ECO:0000313" key="1">
    <source>
        <dbReference type="EMBL" id="MFH0248578.1"/>
    </source>
</evidence>
<dbReference type="Proteomes" id="UP001607069">
    <property type="component" value="Unassembled WGS sequence"/>
</dbReference>
<protein>
    <recommendedName>
        <fullName evidence="3">Transposase</fullName>
    </recommendedName>
</protein>
<reference evidence="1 2" key="1">
    <citation type="submission" date="2024-10" db="EMBL/GenBank/DDBJ databases">
        <authorList>
            <person name="Cho J.-C."/>
        </authorList>
    </citation>
    <scope>NUCLEOTIDE SEQUENCE [LARGE SCALE GENOMIC DNA]</scope>
    <source>
        <strain evidence="1 2">KCTC29696</strain>
    </source>
</reference>
<proteinExistence type="predicted"/>
<dbReference type="RefSeq" id="WP_237881141.1">
    <property type="nucleotide sequence ID" value="NZ_BAABEN010000028.1"/>
</dbReference>
<sequence length="46" mass="5629">MFLTLIPTDWGHLPAEGRGHRGRRAVYRHHELPEYYQQYNREHARL</sequence>